<dbReference type="Gene3D" id="3.40.630.30">
    <property type="match status" value="1"/>
</dbReference>
<dbReference type="RefSeq" id="WP_231818858.1">
    <property type="nucleotide sequence ID" value="NZ_CP082781.1"/>
</dbReference>
<feature type="region of interest" description="Disordered" evidence="1">
    <location>
        <begin position="1"/>
        <end position="23"/>
    </location>
</feature>
<protein>
    <submittedName>
        <fullName evidence="3">GNAT family N-acetyltransferase</fullName>
    </submittedName>
</protein>
<organism evidence="3 4">
    <name type="scientific">Microbacterium resistens</name>
    <dbReference type="NCBI Taxonomy" id="156977"/>
    <lineage>
        <taxon>Bacteria</taxon>
        <taxon>Bacillati</taxon>
        <taxon>Actinomycetota</taxon>
        <taxon>Actinomycetes</taxon>
        <taxon>Micrococcales</taxon>
        <taxon>Microbacteriaceae</taxon>
        <taxon>Microbacterium</taxon>
    </lineage>
</organism>
<dbReference type="EMBL" id="CP082781">
    <property type="protein sequence ID" value="UGS24988.1"/>
    <property type="molecule type" value="Genomic_DNA"/>
</dbReference>
<dbReference type="InterPro" id="IPR016181">
    <property type="entry name" value="Acyl_CoA_acyltransferase"/>
</dbReference>
<sequence>MTATTPHGAAPLSSPQRPGTPRAVGIPALRAAIPVRRPDFLRGPRVPTPLHARPVPTARLLLRPYAMSDADDWFRIQSSPEILRFLPWPRRSRRASRTHLRHRTRHTRLCYDGDFLALAVTRDDRVIGDVSLHLRGTDPATFGVEIGWLLHPAHTGNGYAFEAASALLRLADEALGAHWALAEIHAENTASLRLAERLGFTRVSETPADILRLIRPRP</sequence>
<feature type="domain" description="N-acetyltransferase" evidence="2">
    <location>
        <begin position="60"/>
        <end position="218"/>
    </location>
</feature>
<evidence type="ECO:0000256" key="1">
    <source>
        <dbReference type="SAM" id="MobiDB-lite"/>
    </source>
</evidence>
<evidence type="ECO:0000313" key="4">
    <source>
        <dbReference type="Proteomes" id="UP001199642"/>
    </source>
</evidence>
<dbReference type="PANTHER" id="PTHR43792">
    <property type="entry name" value="GNAT FAMILY, PUTATIVE (AFU_ORTHOLOGUE AFUA_3G00765)-RELATED-RELATED"/>
    <property type="match status" value="1"/>
</dbReference>
<dbReference type="InterPro" id="IPR051531">
    <property type="entry name" value="N-acetyltransferase"/>
</dbReference>
<dbReference type="InterPro" id="IPR000182">
    <property type="entry name" value="GNAT_dom"/>
</dbReference>
<proteinExistence type="predicted"/>
<dbReference type="Pfam" id="PF13302">
    <property type="entry name" value="Acetyltransf_3"/>
    <property type="match status" value="1"/>
</dbReference>
<reference evidence="3 4" key="1">
    <citation type="submission" date="2023-01" db="EMBL/GenBank/DDBJ databases">
        <title>Characterization of estradiol degrading bacteria Microbacterium sp. MZT7 and reveal degrading genes through genome analysis.</title>
        <authorList>
            <person name="Hao P."/>
            <person name="Gao Y."/>
        </authorList>
    </citation>
    <scope>NUCLEOTIDE SEQUENCE [LARGE SCALE GENOMIC DNA]</scope>
    <source>
        <strain evidence="3 4">MZT7</strain>
    </source>
</reference>
<evidence type="ECO:0000313" key="3">
    <source>
        <dbReference type="EMBL" id="UGS24988.1"/>
    </source>
</evidence>
<keyword evidence="4" id="KW-1185">Reference proteome</keyword>
<dbReference type="PROSITE" id="PS51186">
    <property type="entry name" value="GNAT"/>
    <property type="match status" value="1"/>
</dbReference>
<evidence type="ECO:0000259" key="2">
    <source>
        <dbReference type="PROSITE" id="PS51186"/>
    </source>
</evidence>
<dbReference type="SUPFAM" id="SSF55729">
    <property type="entry name" value="Acyl-CoA N-acyltransferases (Nat)"/>
    <property type="match status" value="1"/>
</dbReference>
<accession>A0ABY3RMG4</accession>
<gene>
    <name evidence="3" type="ORF">K8F61_09725</name>
</gene>
<dbReference type="Proteomes" id="UP001199642">
    <property type="component" value="Chromosome"/>
</dbReference>
<name>A0ABY3RMG4_9MICO</name>
<dbReference type="PANTHER" id="PTHR43792:SF1">
    <property type="entry name" value="N-ACETYLTRANSFERASE DOMAIN-CONTAINING PROTEIN"/>
    <property type="match status" value="1"/>
</dbReference>